<dbReference type="GO" id="GO:0016491">
    <property type="term" value="F:oxidoreductase activity"/>
    <property type="evidence" value="ECO:0007669"/>
    <property type="project" value="UniProtKB-KW"/>
</dbReference>
<comment type="caution">
    <text evidence="8">The sequence shown here is derived from an EMBL/GenBank/DDBJ whole genome shotgun (WGS) entry which is preliminary data.</text>
</comment>
<keyword evidence="6" id="KW-1133">Transmembrane helix</keyword>
<comment type="similarity">
    <text evidence="2">Belongs to the flavin monoamine oxidase family.</text>
</comment>
<dbReference type="InterPro" id="IPR036188">
    <property type="entry name" value="FAD/NAD-bd_sf"/>
</dbReference>
<keyword evidence="6" id="KW-0812">Transmembrane</keyword>
<evidence type="ECO:0000313" key="8">
    <source>
        <dbReference type="EMBL" id="RVU49379.1"/>
    </source>
</evidence>
<accession>A0A437RRI0</accession>
<dbReference type="EMBL" id="SACR01000001">
    <property type="protein sequence ID" value="RVU49379.1"/>
    <property type="molecule type" value="Genomic_DNA"/>
</dbReference>
<dbReference type="SUPFAM" id="SSF54373">
    <property type="entry name" value="FAD-linked reductases, C-terminal domain"/>
    <property type="match status" value="1"/>
</dbReference>
<evidence type="ECO:0000256" key="2">
    <source>
        <dbReference type="ARBA" id="ARBA00005995"/>
    </source>
</evidence>
<feature type="binding site" evidence="4">
    <location>
        <position position="262"/>
    </location>
    <ligand>
        <name>substrate</name>
    </ligand>
</feature>
<proteinExistence type="inferred from homology"/>
<keyword evidence="3" id="KW-0560">Oxidoreductase</keyword>
<feature type="region of interest" description="Disordered" evidence="5">
    <location>
        <begin position="316"/>
        <end position="344"/>
    </location>
</feature>
<keyword evidence="6" id="KW-0472">Membrane</keyword>
<evidence type="ECO:0000256" key="4">
    <source>
        <dbReference type="PIRSR" id="PIRSR601613-1"/>
    </source>
</evidence>
<dbReference type="Gene3D" id="3.50.50.60">
    <property type="entry name" value="FAD/NAD(P)-binding domain"/>
    <property type="match status" value="2"/>
</dbReference>
<dbReference type="Gene3D" id="3.90.660.10">
    <property type="match status" value="1"/>
</dbReference>
<dbReference type="InterPro" id="IPR050703">
    <property type="entry name" value="Flavin_MAO"/>
</dbReference>
<dbReference type="InterPro" id="IPR002937">
    <property type="entry name" value="Amino_oxidase"/>
</dbReference>
<dbReference type="PRINTS" id="PR00757">
    <property type="entry name" value="AMINEOXDASEF"/>
</dbReference>
<evidence type="ECO:0000256" key="3">
    <source>
        <dbReference type="ARBA" id="ARBA00023002"/>
    </source>
</evidence>
<evidence type="ECO:0000256" key="6">
    <source>
        <dbReference type="SAM" id="Phobius"/>
    </source>
</evidence>
<sequence>MTATPDEPRVKPAVAPVAIVGAGLAGLLAARLLEAAGVRGALLFEAESTLGGRILSEPAGVAGRFDLGPTWFWPEHQPDLSRLIDELGLSRFAQFDIGDLLLERHPGAPPERVRSPWETPVSMRLQGGMAGLTEALHASLRHTRVLGRHRVLHLAVHDAGVALTVQGPAGEPVRWQAGHVLLALPPRLAAGLGCTPPLPPALQRAWSSTPTWMAPHAKYVAVYDTPFWRAQGLSGQARSAVGPLGEIHDASPPQGSGALFGFFGVPAAVRLRLGEGAMRDLARAQLQRLFGQAAAAPQAEFFKDWAASPHTATPADLQAAPAHHAPAPEAAAASGPWAGRLTGIGSEWSPQHPGYLAGAVETAQDGVAAWLARRQP</sequence>
<gene>
    <name evidence="8" type="ORF">EOE66_02045</name>
</gene>
<comment type="cofactor">
    <cofactor evidence="1">
        <name>FAD</name>
        <dbReference type="ChEBI" id="CHEBI:57692"/>
    </cofactor>
</comment>
<dbReference type="OrthoDB" id="3972913at2"/>
<dbReference type="SUPFAM" id="SSF51905">
    <property type="entry name" value="FAD/NAD(P)-binding domain"/>
    <property type="match status" value="1"/>
</dbReference>
<dbReference type="Pfam" id="PF01593">
    <property type="entry name" value="Amino_oxidase"/>
    <property type="match status" value="1"/>
</dbReference>
<feature type="transmembrane region" description="Helical" evidence="6">
    <location>
        <begin position="13"/>
        <end position="33"/>
    </location>
</feature>
<reference evidence="8 9" key="1">
    <citation type="submission" date="2019-01" db="EMBL/GenBank/DDBJ databases">
        <authorList>
            <person name="Chen W.-M."/>
        </authorList>
    </citation>
    <scope>NUCLEOTIDE SEQUENCE [LARGE SCALE GENOMIC DNA]</scope>
    <source>
        <strain evidence="8 9">KYPY4</strain>
    </source>
</reference>
<dbReference type="PANTHER" id="PTHR43563:SF1">
    <property type="entry name" value="AMINE OXIDASE [FLAVIN-CONTAINING] B"/>
    <property type="match status" value="1"/>
</dbReference>
<dbReference type="AlphaFoldDB" id="A0A437RRI0"/>
<protein>
    <submittedName>
        <fullName evidence="8">Amine oxidase</fullName>
    </submittedName>
</protein>
<feature type="binding site" evidence="4">
    <location>
        <position position="347"/>
    </location>
    <ligand>
        <name>FAD</name>
        <dbReference type="ChEBI" id="CHEBI:57692"/>
    </ligand>
</feature>
<feature type="domain" description="Amine oxidase" evidence="7">
    <location>
        <begin position="123"/>
        <end position="364"/>
    </location>
</feature>
<name>A0A437RRI0_9BURK</name>
<keyword evidence="9" id="KW-1185">Reference proteome</keyword>
<feature type="binding site" evidence="4">
    <location>
        <position position="151"/>
    </location>
    <ligand>
        <name>FAD</name>
        <dbReference type="ChEBI" id="CHEBI:57692"/>
    </ligand>
</feature>
<feature type="compositionally biased region" description="Low complexity" evidence="5">
    <location>
        <begin position="316"/>
        <end position="338"/>
    </location>
</feature>
<dbReference type="RefSeq" id="WP_128227016.1">
    <property type="nucleotide sequence ID" value="NZ_SACR01000001.1"/>
</dbReference>
<evidence type="ECO:0000256" key="5">
    <source>
        <dbReference type="SAM" id="MobiDB-lite"/>
    </source>
</evidence>
<dbReference type="Pfam" id="PF13450">
    <property type="entry name" value="NAD_binding_8"/>
    <property type="match status" value="1"/>
</dbReference>
<evidence type="ECO:0000256" key="1">
    <source>
        <dbReference type="ARBA" id="ARBA00001974"/>
    </source>
</evidence>
<dbReference type="Proteomes" id="UP000285575">
    <property type="component" value="Unassembled WGS sequence"/>
</dbReference>
<dbReference type="InterPro" id="IPR001613">
    <property type="entry name" value="Flavin_amine_oxidase"/>
</dbReference>
<organism evidence="8 9">
    <name type="scientific">Rubrivivax rivuli</name>
    <dbReference type="NCBI Taxonomy" id="1862385"/>
    <lineage>
        <taxon>Bacteria</taxon>
        <taxon>Pseudomonadati</taxon>
        <taxon>Pseudomonadota</taxon>
        <taxon>Betaproteobacteria</taxon>
        <taxon>Burkholderiales</taxon>
        <taxon>Sphaerotilaceae</taxon>
        <taxon>Rubrivivax</taxon>
    </lineage>
</organism>
<dbReference type="PANTHER" id="PTHR43563">
    <property type="entry name" value="AMINE OXIDASE"/>
    <property type="match status" value="1"/>
</dbReference>
<evidence type="ECO:0000313" key="9">
    <source>
        <dbReference type="Proteomes" id="UP000285575"/>
    </source>
</evidence>
<evidence type="ECO:0000259" key="7">
    <source>
        <dbReference type="Pfam" id="PF01593"/>
    </source>
</evidence>